<evidence type="ECO:0000256" key="8">
    <source>
        <dbReference type="ARBA" id="ARBA00023033"/>
    </source>
</evidence>
<protein>
    <submittedName>
        <fullName evidence="11">Cytochrome P450 4A4</fullName>
    </submittedName>
</protein>
<gene>
    <name evidence="11" type="ORF">TRAPUB_6470</name>
</gene>
<dbReference type="PANTHER" id="PTHR24305:SF166">
    <property type="entry name" value="CYTOCHROME P450 12A4, MITOCHONDRIAL-RELATED"/>
    <property type="match status" value="1"/>
</dbReference>
<evidence type="ECO:0000256" key="9">
    <source>
        <dbReference type="PIRSR" id="PIRSR602401-1"/>
    </source>
</evidence>
<dbReference type="InterPro" id="IPR002401">
    <property type="entry name" value="Cyt_P450_E_grp-I"/>
</dbReference>
<evidence type="ECO:0000256" key="1">
    <source>
        <dbReference type="ARBA" id="ARBA00001971"/>
    </source>
</evidence>
<evidence type="ECO:0000313" key="11">
    <source>
        <dbReference type="EMBL" id="OJT02991.1"/>
    </source>
</evidence>
<dbReference type="EMBL" id="MNAD01001639">
    <property type="protein sequence ID" value="OJT02991.1"/>
    <property type="molecule type" value="Genomic_DNA"/>
</dbReference>
<dbReference type="GO" id="GO:0020037">
    <property type="term" value="F:heme binding"/>
    <property type="evidence" value="ECO:0007669"/>
    <property type="project" value="InterPro"/>
</dbReference>
<dbReference type="SUPFAM" id="SSF48264">
    <property type="entry name" value="Cytochrome P450"/>
    <property type="match status" value="1"/>
</dbReference>
<dbReference type="PANTHER" id="PTHR24305">
    <property type="entry name" value="CYTOCHROME P450"/>
    <property type="match status" value="1"/>
</dbReference>
<name>A0A1M2V5W8_TRAPU</name>
<dbReference type="GO" id="GO:0005506">
    <property type="term" value="F:iron ion binding"/>
    <property type="evidence" value="ECO:0007669"/>
    <property type="project" value="InterPro"/>
</dbReference>
<evidence type="ECO:0000256" key="4">
    <source>
        <dbReference type="ARBA" id="ARBA00022617"/>
    </source>
</evidence>
<dbReference type="OrthoDB" id="1470350at2759"/>
<dbReference type="Gene3D" id="1.10.630.10">
    <property type="entry name" value="Cytochrome P450"/>
    <property type="match status" value="1"/>
</dbReference>
<organism evidence="11 12">
    <name type="scientific">Trametes pubescens</name>
    <name type="common">White-rot fungus</name>
    <dbReference type="NCBI Taxonomy" id="154538"/>
    <lineage>
        <taxon>Eukaryota</taxon>
        <taxon>Fungi</taxon>
        <taxon>Dikarya</taxon>
        <taxon>Basidiomycota</taxon>
        <taxon>Agaricomycotina</taxon>
        <taxon>Agaricomycetes</taxon>
        <taxon>Polyporales</taxon>
        <taxon>Polyporaceae</taxon>
        <taxon>Trametes</taxon>
    </lineage>
</organism>
<dbReference type="PRINTS" id="PR00385">
    <property type="entry name" value="P450"/>
</dbReference>
<evidence type="ECO:0000256" key="10">
    <source>
        <dbReference type="RuleBase" id="RU000461"/>
    </source>
</evidence>
<evidence type="ECO:0000256" key="2">
    <source>
        <dbReference type="ARBA" id="ARBA00005179"/>
    </source>
</evidence>
<keyword evidence="7 9" id="KW-0408">Iron</keyword>
<dbReference type="GO" id="GO:0004497">
    <property type="term" value="F:monooxygenase activity"/>
    <property type="evidence" value="ECO:0007669"/>
    <property type="project" value="UniProtKB-KW"/>
</dbReference>
<dbReference type="InterPro" id="IPR017972">
    <property type="entry name" value="Cyt_P450_CS"/>
</dbReference>
<reference evidence="11 12" key="1">
    <citation type="submission" date="2016-10" db="EMBL/GenBank/DDBJ databases">
        <title>Genome sequence of the basidiomycete white-rot fungus Trametes pubescens.</title>
        <authorList>
            <person name="Makela M.R."/>
            <person name="Granchi Z."/>
            <person name="Peng M."/>
            <person name="De Vries R.P."/>
            <person name="Grigoriev I."/>
            <person name="Riley R."/>
            <person name="Hilden K."/>
        </authorList>
    </citation>
    <scope>NUCLEOTIDE SEQUENCE [LARGE SCALE GENOMIC DNA]</scope>
    <source>
        <strain evidence="11 12">FBCC735</strain>
    </source>
</reference>
<keyword evidence="8 10" id="KW-0503">Monooxygenase</keyword>
<keyword evidence="4 9" id="KW-0349">Heme</keyword>
<keyword evidence="12" id="KW-1185">Reference proteome</keyword>
<dbReference type="InterPro" id="IPR050121">
    <property type="entry name" value="Cytochrome_P450_monoxygenase"/>
</dbReference>
<keyword evidence="6 10" id="KW-0560">Oxidoreductase</keyword>
<keyword evidence="5 9" id="KW-0479">Metal-binding</keyword>
<dbReference type="InterPro" id="IPR036396">
    <property type="entry name" value="Cyt_P450_sf"/>
</dbReference>
<comment type="caution">
    <text evidence="11">The sequence shown here is derived from an EMBL/GenBank/DDBJ whole genome shotgun (WGS) entry which is preliminary data.</text>
</comment>
<dbReference type="InterPro" id="IPR001128">
    <property type="entry name" value="Cyt_P450"/>
</dbReference>
<evidence type="ECO:0000256" key="6">
    <source>
        <dbReference type="ARBA" id="ARBA00023002"/>
    </source>
</evidence>
<dbReference type="PROSITE" id="PS00086">
    <property type="entry name" value="CYTOCHROME_P450"/>
    <property type="match status" value="1"/>
</dbReference>
<comment type="pathway">
    <text evidence="2">Secondary metabolite biosynthesis.</text>
</comment>
<proteinExistence type="inferred from homology"/>
<dbReference type="Proteomes" id="UP000184267">
    <property type="component" value="Unassembled WGS sequence"/>
</dbReference>
<evidence type="ECO:0000256" key="7">
    <source>
        <dbReference type="ARBA" id="ARBA00023004"/>
    </source>
</evidence>
<dbReference type="STRING" id="154538.A0A1M2V5W8"/>
<dbReference type="OMA" id="INSGWEN"/>
<dbReference type="GO" id="GO:0016705">
    <property type="term" value="F:oxidoreductase activity, acting on paired donors, with incorporation or reduction of molecular oxygen"/>
    <property type="evidence" value="ECO:0007669"/>
    <property type="project" value="InterPro"/>
</dbReference>
<dbReference type="Pfam" id="PF00067">
    <property type="entry name" value="p450"/>
    <property type="match status" value="1"/>
</dbReference>
<evidence type="ECO:0000256" key="5">
    <source>
        <dbReference type="ARBA" id="ARBA00022723"/>
    </source>
</evidence>
<comment type="similarity">
    <text evidence="3 10">Belongs to the cytochrome P450 family.</text>
</comment>
<dbReference type="AlphaFoldDB" id="A0A1M2V5W8"/>
<sequence length="532" mass="59652">MAACVAYYRAAAIGPTSPRYSTSDSSFFPFSVRGISPGIWWLFNSQYADFARAGWDVVATVNVFPRPELSLYIADPTIAKEVIGARARFPKATKVYELLATFGTNIVVTEGAEWKRQRKIAAPAFSERNNKLVWDETFRIVDEMFQDVWGDKDIVEIDHVMDLTVPITLMVIGVASFGRRMSWNEDSVAPAGHSFTFKDVLLEVSKRLILRIVFPQWVLRLGTPGMRRFARASGELTRYLEEMVQERRTSTKKEERHDLLSSLLDANEGALESDAKLTDDALLGNIFMFLVAGYETTSHTLAYAFIFLALYQEEQEKFYQSLRAAMPADRAPAYEELSSFAYSLAVFKETLRHFPPTVAIPKSSADDTVFTLTNTAGEKRSIPVPRGTYIAICTVGLHKNPRYWDDPEAFKPERFLGNYPREAFLPFSGGARGCIGRGFAETEAIAVLTAIVSKYKVEVREEARFAGETFEQRKARLFRSQYSLTPQYVLASDMLLAGAILTALVVAVARSVHRSSSVADETFKSRHVSLEG</sequence>
<feature type="binding site" description="axial binding residue" evidence="9">
    <location>
        <position position="434"/>
    </location>
    <ligand>
        <name>heme</name>
        <dbReference type="ChEBI" id="CHEBI:30413"/>
    </ligand>
    <ligandPart>
        <name>Fe</name>
        <dbReference type="ChEBI" id="CHEBI:18248"/>
    </ligandPart>
</feature>
<accession>A0A1M2V5W8</accession>
<comment type="cofactor">
    <cofactor evidence="1 9">
        <name>heme</name>
        <dbReference type="ChEBI" id="CHEBI:30413"/>
    </cofactor>
</comment>
<evidence type="ECO:0000256" key="3">
    <source>
        <dbReference type="ARBA" id="ARBA00010617"/>
    </source>
</evidence>
<evidence type="ECO:0000313" key="12">
    <source>
        <dbReference type="Proteomes" id="UP000184267"/>
    </source>
</evidence>
<dbReference type="PRINTS" id="PR00463">
    <property type="entry name" value="EP450I"/>
</dbReference>